<dbReference type="AlphaFoldDB" id="A0ABD3DUU4"/>
<accession>A0ABD3DUU4</accession>
<evidence type="ECO:0000256" key="7">
    <source>
        <dbReference type="ARBA" id="ARBA00023136"/>
    </source>
</evidence>
<organism evidence="13 14">
    <name type="scientific">Castilleja foliolosa</name>
    <dbReference type="NCBI Taxonomy" id="1961234"/>
    <lineage>
        <taxon>Eukaryota</taxon>
        <taxon>Viridiplantae</taxon>
        <taxon>Streptophyta</taxon>
        <taxon>Embryophyta</taxon>
        <taxon>Tracheophyta</taxon>
        <taxon>Spermatophyta</taxon>
        <taxon>Magnoliopsida</taxon>
        <taxon>eudicotyledons</taxon>
        <taxon>Gunneridae</taxon>
        <taxon>Pentapetalae</taxon>
        <taxon>asterids</taxon>
        <taxon>lamiids</taxon>
        <taxon>Lamiales</taxon>
        <taxon>Orobanchaceae</taxon>
        <taxon>Pedicularideae</taxon>
        <taxon>Castillejinae</taxon>
        <taxon>Castilleja</taxon>
    </lineage>
</organism>
<reference evidence="14" key="1">
    <citation type="journal article" date="2024" name="IScience">
        <title>Strigolactones Initiate the Formation of Haustorium-like Structures in Castilleja.</title>
        <authorList>
            <person name="Buerger M."/>
            <person name="Peterson D."/>
            <person name="Chory J."/>
        </authorList>
    </citation>
    <scope>NUCLEOTIDE SEQUENCE [LARGE SCALE GENOMIC DNA]</scope>
</reference>
<evidence type="ECO:0000256" key="10">
    <source>
        <dbReference type="ARBA" id="ARBA00023242"/>
    </source>
</evidence>
<comment type="caution">
    <text evidence="13">The sequence shown here is derived from an EMBL/GenBank/DDBJ whole genome shotgun (WGS) entry which is preliminary data.</text>
</comment>
<keyword evidence="6" id="KW-0238">DNA-binding</keyword>
<dbReference type="SUPFAM" id="SSF101941">
    <property type="entry name" value="NAC domain"/>
    <property type="match status" value="1"/>
</dbReference>
<feature type="compositionally biased region" description="Polar residues" evidence="11">
    <location>
        <begin position="248"/>
        <end position="262"/>
    </location>
</feature>
<dbReference type="EMBL" id="JAVIJP010000013">
    <property type="protein sequence ID" value="KAL3646018.1"/>
    <property type="molecule type" value="Genomic_DNA"/>
</dbReference>
<keyword evidence="8" id="KW-0010">Activator</keyword>
<feature type="compositionally biased region" description="Polar residues" evidence="11">
    <location>
        <begin position="196"/>
        <end position="208"/>
    </location>
</feature>
<evidence type="ECO:0000256" key="6">
    <source>
        <dbReference type="ARBA" id="ARBA00023125"/>
    </source>
</evidence>
<feature type="region of interest" description="Disordered" evidence="11">
    <location>
        <begin position="248"/>
        <end position="281"/>
    </location>
</feature>
<evidence type="ECO:0000256" key="3">
    <source>
        <dbReference type="ARBA" id="ARBA00022692"/>
    </source>
</evidence>
<dbReference type="PANTHER" id="PTHR31744:SF216">
    <property type="entry name" value="NAC TRANSCRIPTION FACTOR"/>
    <property type="match status" value="1"/>
</dbReference>
<dbReference type="Gene3D" id="2.170.150.80">
    <property type="entry name" value="NAC domain"/>
    <property type="match status" value="1"/>
</dbReference>
<gene>
    <name evidence="13" type="ORF">CASFOL_011198</name>
</gene>
<protein>
    <recommendedName>
        <fullName evidence="12">NAC domain-containing protein</fullName>
    </recommendedName>
</protein>
<keyword evidence="4" id="KW-1133">Transmembrane helix</keyword>
<dbReference type="PANTHER" id="PTHR31744">
    <property type="entry name" value="PROTEIN CUP-SHAPED COTYLEDON 2-RELATED"/>
    <property type="match status" value="1"/>
</dbReference>
<keyword evidence="7" id="KW-0472">Membrane</keyword>
<dbReference type="InterPro" id="IPR036093">
    <property type="entry name" value="NAC_dom_sf"/>
</dbReference>
<keyword evidence="5" id="KW-0805">Transcription regulation</keyword>
<evidence type="ECO:0000313" key="14">
    <source>
        <dbReference type="Proteomes" id="UP001632038"/>
    </source>
</evidence>
<dbReference type="InterPro" id="IPR003441">
    <property type="entry name" value="NAC-dom"/>
</dbReference>
<evidence type="ECO:0000256" key="9">
    <source>
        <dbReference type="ARBA" id="ARBA00023163"/>
    </source>
</evidence>
<dbReference type="Pfam" id="PF02365">
    <property type="entry name" value="NAM"/>
    <property type="match status" value="1"/>
</dbReference>
<evidence type="ECO:0000256" key="1">
    <source>
        <dbReference type="ARBA" id="ARBA00004123"/>
    </source>
</evidence>
<evidence type="ECO:0000256" key="5">
    <source>
        <dbReference type="ARBA" id="ARBA00023015"/>
    </source>
</evidence>
<dbReference type="Proteomes" id="UP001632038">
    <property type="component" value="Unassembled WGS sequence"/>
</dbReference>
<comment type="subcellular location">
    <subcellularLocation>
        <location evidence="2">Membrane</location>
        <topology evidence="2">Single-pass membrane protein</topology>
    </subcellularLocation>
    <subcellularLocation>
        <location evidence="1">Nucleus</location>
    </subcellularLocation>
</comment>
<evidence type="ECO:0000256" key="4">
    <source>
        <dbReference type="ARBA" id="ARBA00022989"/>
    </source>
</evidence>
<keyword evidence="10" id="KW-0539">Nucleus</keyword>
<dbReference type="GO" id="GO:0016020">
    <property type="term" value="C:membrane"/>
    <property type="evidence" value="ECO:0007669"/>
    <property type="project" value="UniProtKB-SubCell"/>
</dbReference>
<name>A0ABD3DUU4_9LAMI</name>
<evidence type="ECO:0000259" key="12">
    <source>
        <dbReference type="PROSITE" id="PS51005"/>
    </source>
</evidence>
<evidence type="ECO:0000256" key="8">
    <source>
        <dbReference type="ARBA" id="ARBA00023159"/>
    </source>
</evidence>
<keyword evidence="3" id="KW-0812">Transmembrane</keyword>
<dbReference type="GO" id="GO:0005634">
    <property type="term" value="C:nucleus"/>
    <property type="evidence" value="ECO:0007669"/>
    <property type="project" value="UniProtKB-SubCell"/>
</dbReference>
<dbReference type="GO" id="GO:0006355">
    <property type="term" value="P:regulation of DNA-templated transcription"/>
    <property type="evidence" value="ECO:0007669"/>
    <property type="project" value="UniProtKB-ARBA"/>
</dbReference>
<evidence type="ECO:0000313" key="13">
    <source>
        <dbReference type="EMBL" id="KAL3646018.1"/>
    </source>
</evidence>
<evidence type="ECO:0000256" key="11">
    <source>
        <dbReference type="SAM" id="MobiDB-lite"/>
    </source>
</evidence>
<dbReference type="GO" id="GO:0000976">
    <property type="term" value="F:transcription cis-regulatory region binding"/>
    <property type="evidence" value="ECO:0007669"/>
    <property type="project" value="UniProtKB-ARBA"/>
</dbReference>
<keyword evidence="14" id="KW-1185">Reference proteome</keyword>
<feature type="domain" description="NAC" evidence="12">
    <location>
        <begin position="11"/>
        <end position="162"/>
    </location>
</feature>
<dbReference type="PROSITE" id="PS51005">
    <property type="entry name" value="NAC"/>
    <property type="match status" value="1"/>
</dbReference>
<keyword evidence="9" id="KW-0804">Transcription</keyword>
<feature type="region of interest" description="Disordered" evidence="11">
    <location>
        <begin position="181"/>
        <end position="208"/>
    </location>
</feature>
<sequence>MVDMIPLLKSLPVGYRFMPTDEEIINHYLRNKINGREEDIGIVREVDIYSREPWDLPALSVIESNDNQWFFFSQHDRKCPKGSRIKRRTEQGFWKFTGPPRNIRSRKGTNIGMKKTLVFTTSRAPTGKKSQWVIHEYHAVDKSLDGTHPGQGSFVLCRLFKHHDLKDDALSPTIVVNSSAAGEQSELASSGPAEMQISSVESHPTSDPETVIVDMSVPINIDWQSNSCTDEIDIQKILSPLHSQLQSELGNSSAAGEQSELASSGPAEMQLSSVESHPTFDPDNVIVDMSVPINIDGQSNSCTDEIDMQKIFSPLHSQLQSELGNSNYYDSFLGDISQHNALQYGSNVTDDIFNEFLNSGVPEDHNFGADFSAYPDIL</sequence>
<evidence type="ECO:0000256" key="2">
    <source>
        <dbReference type="ARBA" id="ARBA00004167"/>
    </source>
</evidence>
<proteinExistence type="predicted"/>